<sequence>QKSKQNKTTAQRQKYLIVINLLFVPRNAAQHPAKRVQDASRSRVARDGFVLGCGLGLGFGFGLGAVPAEREAAAEGLLLATGC</sequence>
<reference evidence="1" key="1">
    <citation type="journal article" date="2023" name="Genome Biol. Evol.">
        <title>Long-read-based Genome Assembly of Drosophila gunungcola Reveals Fewer Chemosensory Genes in Flower-breeding Species.</title>
        <authorList>
            <person name="Negi A."/>
            <person name="Liao B.Y."/>
            <person name="Yeh S.D."/>
        </authorList>
    </citation>
    <scope>NUCLEOTIDE SEQUENCE</scope>
    <source>
        <strain evidence="1">Sukarami</strain>
    </source>
</reference>
<name>A0A9Q0BLV5_9MUSC</name>
<evidence type="ECO:0000313" key="1">
    <source>
        <dbReference type="EMBL" id="KAI8037277.1"/>
    </source>
</evidence>
<dbReference type="AlphaFoldDB" id="A0A9Q0BLV5"/>
<accession>A0A9Q0BLV5</accession>
<organism evidence="1 2">
    <name type="scientific">Drosophila gunungcola</name>
    <name type="common">fruit fly</name>
    <dbReference type="NCBI Taxonomy" id="103775"/>
    <lineage>
        <taxon>Eukaryota</taxon>
        <taxon>Metazoa</taxon>
        <taxon>Ecdysozoa</taxon>
        <taxon>Arthropoda</taxon>
        <taxon>Hexapoda</taxon>
        <taxon>Insecta</taxon>
        <taxon>Pterygota</taxon>
        <taxon>Neoptera</taxon>
        <taxon>Endopterygota</taxon>
        <taxon>Diptera</taxon>
        <taxon>Brachycera</taxon>
        <taxon>Muscomorpha</taxon>
        <taxon>Ephydroidea</taxon>
        <taxon>Drosophilidae</taxon>
        <taxon>Drosophila</taxon>
        <taxon>Sophophora</taxon>
    </lineage>
</organism>
<keyword evidence="2" id="KW-1185">Reference proteome</keyword>
<gene>
    <name evidence="1" type="ORF">M5D96_010028</name>
</gene>
<dbReference type="EMBL" id="JAMKOV010000013">
    <property type="protein sequence ID" value="KAI8037277.1"/>
    <property type="molecule type" value="Genomic_DNA"/>
</dbReference>
<proteinExistence type="predicted"/>
<comment type="caution">
    <text evidence="1">The sequence shown here is derived from an EMBL/GenBank/DDBJ whole genome shotgun (WGS) entry which is preliminary data.</text>
</comment>
<dbReference type="Proteomes" id="UP001059596">
    <property type="component" value="Unassembled WGS sequence"/>
</dbReference>
<protein>
    <submittedName>
        <fullName evidence="1">Uncharacterized protein</fullName>
    </submittedName>
</protein>
<evidence type="ECO:0000313" key="2">
    <source>
        <dbReference type="Proteomes" id="UP001059596"/>
    </source>
</evidence>
<feature type="non-terminal residue" evidence="1">
    <location>
        <position position="83"/>
    </location>
</feature>